<feature type="transmembrane region" description="Helical" evidence="7">
    <location>
        <begin position="49"/>
        <end position="68"/>
    </location>
</feature>
<dbReference type="PANTHER" id="PTHR10165:SF35">
    <property type="entry name" value="RE23632P"/>
    <property type="match status" value="1"/>
</dbReference>
<dbReference type="STRING" id="1094619.G4Z0J9"/>
<evidence type="ECO:0000313" key="10">
    <source>
        <dbReference type="Proteomes" id="UP000002640"/>
    </source>
</evidence>
<feature type="compositionally biased region" description="Polar residues" evidence="6">
    <location>
        <begin position="1"/>
        <end position="13"/>
    </location>
</feature>
<dbReference type="GO" id="GO:0008195">
    <property type="term" value="F:phosphatidate phosphatase activity"/>
    <property type="evidence" value="ECO:0007669"/>
    <property type="project" value="TreeGrafter"/>
</dbReference>
<feature type="transmembrane region" description="Helical" evidence="7">
    <location>
        <begin position="248"/>
        <end position="266"/>
    </location>
</feature>
<keyword evidence="4 7" id="KW-1133">Transmembrane helix</keyword>
<reference evidence="9 10" key="1">
    <citation type="journal article" date="2006" name="Science">
        <title>Phytophthora genome sequences uncover evolutionary origins and mechanisms of pathogenesis.</title>
        <authorList>
            <person name="Tyler B.M."/>
            <person name="Tripathy S."/>
            <person name="Zhang X."/>
            <person name="Dehal P."/>
            <person name="Jiang R.H."/>
            <person name="Aerts A."/>
            <person name="Arredondo F.D."/>
            <person name="Baxter L."/>
            <person name="Bensasson D."/>
            <person name="Beynon J.L."/>
            <person name="Chapman J."/>
            <person name="Damasceno C.M."/>
            <person name="Dorrance A.E."/>
            <person name="Dou D."/>
            <person name="Dickerman A.W."/>
            <person name="Dubchak I.L."/>
            <person name="Garbelotto M."/>
            <person name="Gijzen M."/>
            <person name="Gordon S.G."/>
            <person name="Govers F."/>
            <person name="Grunwald N.J."/>
            <person name="Huang W."/>
            <person name="Ivors K.L."/>
            <person name="Jones R.W."/>
            <person name="Kamoun S."/>
            <person name="Krampis K."/>
            <person name="Lamour K.H."/>
            <person name="Lee M.K."/>
            <person name="McDonald W.H."/>
            <person name="Medina M."/>
            <person name="Meijer H.J."/>
            <person name="Nordberg E.K."/>
            <person name="Maclean D.J."/>
            <person name="Ospina-Giraldo M.D."/>
            <person name="Morris P.F."/>
            <person name="Phuntumart V."/>
            <person name="Putnam N.H."/>
            <person name="Rash S."/>
            <person name="Rose J.K."/>
            <person name="Sakihama Y."/>
            <person name="Salamov A.A."/>
            <person name="Savidor A."/>
            <person name="Scheuring C.F."/>
            <person name="Smith B.M."/>
            <person name="Sobral B.W."/>
            <person name="Terry A."/>
            <person name="Torto-Alalibo T.A."/>
            <person name="Win J."/>
            <person name="Xu Z."/>
            <person name="Zhang H."/>
            <person name="Grigoriev I.V."/>
            <person name="Rokhsar D.S."/>
            <person name="Boore J.L."/>
        </authorList>
    </citation>
    <scope>NUCLEOTIDE SEQUENCE [LARGE SCALE GENOMIC DNA]</scope>
    <source>
        <strain evidence="9 10">P6497</strain>
    </source>
</reference>
<dbReference type="GO" id="GO:0046839">
    <property type="term" value="P:phospholipid dephosphorylation"/>
    <property type="evidence" value="ECO:0007669"/>
    <property type="project" value="TreeGrafter"/>
</dbReference>
<dbReference type="Proteomes" id="UP000002640">
    <property type="component" value="Unassembled WGS sequence"/>
</dbReference>
<evidence type="ECO:0000256" key="7">
    <source>
        <dbReference type="SAM" id="Phobius"/>
    </source>
</evidence>
<evidence type="ECO:0000256" key="6">
    <source>
        <dbReference type="SAM" id="MobiDB-lite"/>
    </source>
</evidence>
<dbReference type="GeneID" id="20656104"/>
<dbReference type="PANTHER" id="PTHR10165">
    <property type="entry name" value="LIPID PHOSPHATE PHOSPHATASE"/>
    <property type="match status" value="1"/>
</dbReference>
<dbReference type="InParanoid" id="G4Z0J9"/>
<dbReference type="InterPro" id="IPR043216">
    <property type="entry name" value="PAP-like"/>
</dbReference>
<dbReference type="SUPFAM" id="SSF48317">
    <property type="entry name" value="Acid phosphatase/Vanadium-dependent haloperoxidase"/>
    <property type="match status" value="1"/>
</dbReference>
<evidence type="ECO:0000256" key="4">
    <source>
        <dbReference type="ARBA" id="ARBA00022989"/>
    </source>
</evidence>
<dbReference type="Gene3D" id="1.20.144.10">
    <property type="entry name" value="Phosphatidic acid phosphatase type 2/haloperoxidase"/>
    <property type="match status" value="1"/>
</dbReference>
<feature type="transmembrane region" description="Helical" evidence="7">
    <location>
        <begin position="278"/>
        <end position="297"/>
    </location>
</feature>
<feature type="compositionally biased region" description="Basic and acidic residues" evidence="6">
    <location>
        <begin position="14"/>
        <end position="23"/>
    </location>
</feature>
<organism evidence="9 10">
    <name type="scientific">Phytophthora sojae (strain P6497)</name>
    <name type="common">Soybean stem and root rot agent</name>
    <name type="synonym">Phytophthora megasperma f. sp. glycines</name>
    <dbReference type="NCBI Taxonomy" id="1094619"/>
    <lineage>
        <taxon>Eukaryota</taxon>
        <taxon>Sar</taxon>
        <taxon>Stramenopiles</taxon>
        <taxon>Oomycota</taxon>
        <taxon>Peronosporomycetes</taxon>
        <taxon>Peronosporales</taxon>
        <taxon>Peronosporaceae</taxon>
        <taxon>Phytophthora</taxon>
    </lineage>
</organism>
<dbReference type="InterPro" id="IPR036938">
    <property type="entry name" value="PAP2/HPO_sf"/>
</dbReference>
<feature type="domain" description="Phosphatidic acid phosphatase type 2/haloperoxidase" evidence="8">
    <location>
        <begin position="144"/>
        <end position="293"/>
    </location>
</feature>
<feature type="transmembrane region" description="Helical" evidence="7">
    <location>
        <begin position="106"/>
        <end position="132"/>
    </location>
</feature>
<comment type="subcellular location">
    <subcellularLocation>
        <location evidence="1">Membrane</location>
        <topology evidence="1">Multi-pass membrane protein</topology>
    </subcellularLocation>
</comment>
<feature type="transmembrane region" description="Helical" evidence="7">
    <location>
        <begin position="209"/>
        <end position="227"/>
    </location>
</feature>
<evidence type="ECO:0000256" key="5">
    <source>
        <dbReference type="ARBA" id="ARBA00023136"/>
    </source>
</evidence>
<protein>
    <recommendedName>
        <fullName evidence="8">Phosphatidic acid phosphatase type 2/haloperoxidase domain-containing protein</fullName>
    </recommendedName>
</protein>
<keyword evidence="3 7" id="KW-0812">Transmembrane</keyword>
<evidence type="ECO:0000313" key="9">
    <source>
        <dbReference type="EMBL" id="EGZ25848.1"/>
    </source>
</evidence>
<dbReference type="GO" id="GO:0006644">
    <property type="term" value="P:phospholipid metabolic process"/>
    <property type="evidence" value="ECO:0007669"/>
    <property type="project" value="InterPro"/>
</dbReference>
<proteinExistence type="inferred from homology"/>
<evidence type="ECO:0000259" key="8">
    <source>
        <dbReference type="SMART" id="SM00014"/>
    </source>
</evidence>
<dbReference type="InterPro" id="IPR000326">
    <property type="entry name" value="PAP2/HPO"/>
</dbReference>
<keyword evidence="5 7" id="KW-0472">Membrane</keyword>
<gene>
    <name evidence="9" type="ORF">PHYSODRAFT_487047</name>
</gene>
<dbReference type="RefSeq" id="XP_009521136.1">
    <property type="nucleotide sequence ID" value="XM_009522841.1"/>
</dbReference>
<dbReference type="Pfam" id="PF01569">
    <property type="entry name" value="PAP2"/>
    <property type="match status" value="1"/>
</dbReference>
<accession>G4Z0J9</accession>
<evidence type="ECO:0000256" key="2">
    <source>
        <dbReference type="ARBA" id="ARBA00008816"/>
    </source>
</evidence>
<comment type="similarity">
    <text evidence="2">Belongs to the PA-phosphatase related phosphoesterase family.</text>
</comment>
<keyword evidence="10" id="KW-1185">Reference proteome</keyword>
<dbReference type="EMBL" id="JH159152">
    <property type="protein sequence ID" value="EGZ25848.1"/>
    <property type="molecule type" value="Genomic_DNA"/>
</dbReference>
<dbReference type="AlphaFoldDB" id="G4Z0J9"/>
<dbReference type="KEGG" id="psoj:PHYSODRAFT_487047"/>
<dbReference type="GO" id="GO:0016020">
    <property type="term" value="C:membrane"/>
    <property type="evidence" value="ECO:0007669"/>
    <property type="project" value="UniProtKB-SubCell"/>
</dbReference>
<evidence type="ECO:0000256" key="1">
    <source>
        <dbReference type="ARBA" id="ARBA00004141"/>
    </source>
</evidence>
<evidence type="ECO:0000256" key="3">
    <source>
        <dbReference type="ARBA" id="ARBA00022692"/>
    </source>
</evidence>
<sequence>MVPSPQSQQQSKTRVNEDSRVDTTVDIPDECDPAAPQSSWRQFVTSYRALEFACTLCLYPLAYVFASIDVYECPIPGIRVRLNTTAEVWALDPAINETKLAQEVPIWLLVALGVCLPVGANLAVNYALPAFCRVRVIAHDTRDFLLSLFQSSMALAEFFTQFTKNMTGRFRPCFYHMCKWNYDAVWDGVTNLCTDAAGEKEGRKSFPSGHASFAWATMLILTLYLLGRSRLNCEDRSISMLRGGQRSIMLFLCCAPVLLAAWVSVTRCIDNWHHYSDILAGSVIGAAAAIFSFNYNYGSIFGWDSAGLPIEEIHERRMVKR</sequence>
<name>G4Z0J9_PHYSP</name>
<dbReference type="FunFam" id="1.20.144.10:FF:000055">
    <property type="entry name" value="Uncharacterized protein"/>
    <property type="match status" value="1"/>
</dbReference>
<dbReference type="SMART" id="SM00014">
    <property type="entry name" value="acidPPc"/>
    <property type="match status" value="1"/>
</dbReference>
<dbReference type="OMA" id="RRRAICH"/>
<feature type="region of interest" description="Disordered" evidence="6">
    <location>
        <begin position="1"/>
        <end position="23"/>
    </location>
</feature>